<protein>
    <submittedName>
        <fullName evidence="1">Uncharacterized protein</fullName>
    </submittedName>
</protein>
<dbReference type="EMBL" id="CP034412">
    <property type="protein sequence ID" value="QCY46096.1"/>
    <property type="molecule type" value="Genomic_DNA"/>
</dbReference>
<organism evidence="1 2">
    <name type="scientific">Glutamicibacter creatinolyticus</name>
    <dbReference type="NCBI Taxonomy" id="162496"/>
    <lineage>
        <taxon>Bacteria</taxon>
        <taxon>Bacillati</taxon>
        <taxon>Actinomycetota</taxon>
        <taxon>Actinomycetes</taxon>
        <taxon>Micrococcales</taxon>
        <taxon>Micrococcaceae</taxon>
        <taxon>Glutamicibacter</taxon>
    </lineage>
</organism>
<evidence type="ECO:0000313" key="2">
    <source>
        <dbReference type="Proteomes" id="UP000307000"/>
    </source>
</evidence>
<evidence type="ECO:0000313" key="1">
    <source>
        <dbReference type="EMBL" id="QCY46096.1"/>
    </source>
</evidence>
<name>A0A5B7WPP5_9MICC</name>
<reference evidence="1 2" key="1">
    <citation type="submission" date="2018-12" db="EMBL/GenBank/DDBJ databases">
        <title>Complete Genome Sequence of Glutamicibacter creatinolyticus strain LGCM259,isolated from an abscess of a 12-year-old mare in Italy.</title>
        <authorList>
            <person name="Santos R.G."/>
            <person name="Silva A.L."/>
            <person name="Seyffert N."/>
            <person name="Castro T.L.P."/>
            <person name="Attili A.R."/>
            <person name="Rifici C."/>
            <person name="Mazzullo G."/>
            <person name="Brenig B."/>
            <person name="Venanzi F."/>
            <person name="Azevedo V."/>
        </authorList>
    </citation>
    <scope>NUCLEOTIDE SEQUENCE [LARGE SCALE GENOMIC DNA]</scope>
    <source>
        <strain evidence="1 2">LGCM 259</strain>
    </source>
</reference>
<dbReference type="KEGG" id="gcr:GcLGCM259_0314"/>
<gene>
    <name evidence="1" type="ORF">GcLGCM259_0314</name>
</gene>
<accession>A0A5B7WPP5</accession>
<dbReference type="Proteomes" id="UP000307000">
    <property type="component" value="Chromosome"/>
</dbReference>
<keyword evidence="2" id="KW-1185">Reference proteome</keyword>
<proteinExistence type="predicted"/>
<dbReference type="RefSeq" id="WP_138925558.1">
    <property type="nucleotide sequence ID" value="NZ_CP034412.1"/>
</dbReference>
<sequence length="206" mass="22802">MNAAARQLPEWTNSYALLRDRIPSVPSPEEVRSVSEDGNDVELLRYWPQGSWKAPSDATRLMLLGARNDQAATELSQQGWQHTATLVLLAGKPEDVEQVVQLPDTSTIFEAPMDNYDVVEVTDFDRPVARGRMHLGSNFALLSDPDLYSPSQPDLARRAVLANFAGSAFQHGMSWMLLVAEEQHANPLAPGWSKATQISVMSRESN</sequence>
<dbReference type="AlphaFoldDB" id="A0A5B7WPP5"/>